<dbReference type="InterPro" id="IPR017850">
    <property type="entry name" value="Alkaline_phosphatase_core_sf"/>
</dbReference>
<keyword evidence="1" id="KW-1133">Transmembrane helix</keyword>
<keyword evidence="1" id="KW-0812">Transmembrane</keyword>
<gene>
    <name evidence="2" type="ORF">GCM10023321_21980</name>
</gene>
<feature type="transmembrane region" description="Helical" evidence="1">
    <location>
        <begin position="30"/>
        <end position="48"/>
    </location>
</feature>
<dbReference type="RefSeq" id="WP_345702738.1">
    <property type="nucleotide sequence ID" value="NZ_BAABJP010000008.1"/>
</dbReference>
<organism evidence="2 3">
    <name type="scientific">Pseudonocardia eucalypti</name>
    <dbReference type="NCBI Taxonomy" id="648755"/>
    <lineage>
        <taxon>Bacteria</taxon>
        <taxon>Bacillati</taxon>
        <taxon>Actinomycetota</taxon>
        <taxon>Actinomycetes</taxon>
        <taxon>Pseudonocardiales</taxon>
        <taxon>Pseudonocardiaceae</taxon>
        <taxon>Pseudonocardia</taxon>
    </lineage>
</organism>
<keyword evidence="3" id="KW-1185">Reference proteome</keyword>
<feature type="transmembrane region" description="Helical" evidence="1">
    <location>
        <begin position="145"/>
        <end position="168"/>
    </location>
</feature>
<protein>
    <recommendedName>
        <fullName evidence="4">Sulfatase</fullName>
    </recommendedName>
</protein>
<evidence type="ECO:0008006" key="4">
    <source>
        <dbReference type="Google" id="ProtNLM"/>
    </source>
</evidence>
<proteinExistence type="predicted"/>
<feature type="transmembrane region" description="Helical" evidence="1">
    <location>
        <begin position="110"/>
        <end position="133"/>
    </location>
</feature>
<comment type="caution">
    <text evidence="2">The sequence shown here is derived from an EMBL/GenBank/DDBJ whole genome shotgun (WGS) entry which is preliminary data.</text>
</comment>
<evidence type="ECO:0000256" key="1">
    <source>
        <dbReference type="SAM" id="Phobius"/>
    </source>
</evidence>
<dbReference type="SUPFAM" id="SSF53649">
    <property type="entry name" value="Alkaline phosphatase-like"/>
    <property type="match status" value="1"/>
</dbReference>
<feature type="transmembrane region" description="Helical" evidence="1">
    <location>
        <begin position="55"/>
        <end position="73"/>
    </location>
</feature>
<keyword evidence="1" id="KW-0472">Membrane</keyword>
<sequence length="533" mass="57042">MRRATTVLAGLLVLFALLLPSETNGLDPAAFLRIPVEALLGVALVLVLPVRAGRVVAALGGLLLGLLTILKIVDLGFATVLSRPFDPVVDWSLIGSGVEFLSASMGRTGAIAAVVGAGLLAGAVLLLLTLAVLRLSRVVVRHRAAAARTAAALGVVWLTCAVLGAQLVPGLPVAAANTAGAAYTHAVGVRTSLHDRDEFARQLVADPYRDIPADRLLTALRGKDVVLAVLESYGRSAVEGPEFAPAVAPLLDEGTRRLDAAGFASRSAFLTSSTSGGGSWLAHATLLSGLWIDNQQRYRDLEASDRGTLSSAFRRAGWRTVGVMPGVTSPWPEAGFYQYNRIYDAGQLGYRGPKFSWATMPDQYTLNTFQQLERSAPGRPPVMAEIPLVSSHAPWSPLPRLVAWHDVGDGQVFNSMNAPGAEPNAILTRDPARVRADYRASIEYSLNSLISYVETYGDDRLVLVFLGDHQPSPIVTGEGAGRDVPITIVTRDRALLDRISGWHWQAGLRPHPDAPVWRMDAFRDHFLTAFGPP</sequence>
<name>A0ABP9PVB4_9PSEU</name>
<dbReference type="Proteomes" id="UP001428817">
    <property type="component" value="Unassembled WGS sequence"/>
</dbReference>
<dbReference type="Gene3D" id="3.40.720.10">
    <property type="entry name" value="Alkaline Phosphatase, subunit A"/>
    <property type="match status" value="1"/>
</dbReference>
<dbReference type="EMBL" id="BAABJP010000008">
    <property type="protein sequence ID" value="GAA5152782.1"/>
    <property type="molecule type" value="Genomic_DNA"/>
</dbReference>
<accession>A0ABP9PVB4</accession>
<evidence type="ECO:0000313" key="3">
    <source>
        <dbReference type="Proteomes" id="UP001428817"/>
    </source>
</evidence>
<evidence type="ECO:0000313" key="2">
    <source>
        <dbReference type="EMBL" id="GAA5152782.1"/>
    </source>
</evidence>
<reference evidence="3" key="1">
    <citation type="journal article" date="2019" name="Int. J. Syst. Evol. Microbiol.">
        <title>The Global Catalogue of Microorganisms (GCM) 10K type strain sequencing project: providing services to taxonomists for standard genome sequencing and annotation.</title>
        <authorList>
            <consortium name="The Broad Institute Genomics Platform"/>
            <consortium name="The Broad Institute Genome Sequencing Center for Infectious Disease"/>
            <person name="Wu L."/>
            <person name="Ma J."/>
        </authorList>
    </citation>
    <scope>NUCLEOTIDE SEQUENCE [LARGE SCALE GENOMIC DNA]</scope>
    <source>
        <strain evidence="3">JCM 18303</strain>
    </source>
</reference>